<dbReference type="SMART" id="SM00355">
    <property type="entry name" value="ZnF_C2H2"/>
    <property type="match status" value="2"/>
</dbReference>
<feature type="domain" description="C2H2-type" evidence="7">
    <location>
        <begin position="10"/>
        <end position="34"/>
    </location>
</feature>
<dbReference type="Proteomes" id="UP000005204">
    <property type="component" value="Unassembled WGS sequence"/>
</dbReference>
<dbReference type="PROSITE" id="PS00028">
    <property type="entry name" value="ZINC_FINGER_C2H2_1"/>
    <property type="match status" value="2"/>
</dbReference>
<keyword evidence="2" id="KW-0479">Metal-binding</keyword>
<reference evidence="8" key="2">
    <citation type="submission" date="2022-06" db="UniProtKB">
        <authorList>
            <consortium name="EnsemblMetazoa"/>
        </authorList>
    </citation>
    <scope>IDENTIFICATION</scope>
    <source>
        <strain evidence="8">p50T (Dazao)</strain>
    </source>
</reference>
<dbReference type="GO" id="GO:0008270">
    <property type="term" value="F:zinc ion binding"/>
    <property type="evidence" value="ECO:0007669"/>
    <property type="project" value="UniProtKB-KW"/>
</dbReference>
<keyword evidence="3" id="KW-0677">Repeat</keyword>
<evidence type="ECO:0000256" key="4">
    <source>
        <dbReference type="ARBA" id="ARBA00022771"/>
    </source>
</evidence>
<name>A0A8R2C7V3_BOMMO</name>
<accession>A0A8R2C7V3</accession>
<organism evidence="8 9">
    <name type="scientific">Bombyx mori</name>
    <name type="common">Silk moth</name>
    <dbReference type="NCBI Taxonomy" id="7091"/>
    <lineage>
        <taxon>Eukaryota</taxon>
        <taxon>Metazoa</taxon>
        <taxon>Ecdysozoa</taxon>
        <taxon>Arthropoda</taxon>
        <taxon>Hexapoda</taxon>
        <taxon>Insecta</taxon>
        <taxon>Pterygota</taxon>
        <taxon>Neoptera</taxon>
        <taxon>Endopterygota</taxon>
        <taxon>Lepidoptera</taxon>
        <taxon>Glossata</taxon>
        <taxon>Ditrysia</taxon>
        <taxon>Bombycoidea</taxon>
        <taxon>Bombycidae</taxon>
        <taxon>Bombycinae</taxon>
        <taxon>Bombyx</taxon>
    </lineage>
</organism>
<dbReference type="Gene3D" id="3.30.160.60">
    <property type="entry name" value="Classic Zinc Finger"/>
    <property type="match status" value="2"/>
</dbReference>
<protein>
    <recommendedName>
        <fullName evidence="7">C2H2-type domain-containing protein</fullName>
    </recommendedName>
</protein>
<dbReference type="GO" id="GO:0000981">
    <property type="term" value="F:DNA-binding transcription factor activity, RNA polymerase II-specific"/>
    <property type="evidence" value="ECO:0007669"/>
    <property type="project" value="TreeGrafter"/>
</dbReference>
<comment type="function">
    <text evidence="1">May be involved in transcriptional regulation.</text>
</comment>
<dbReference type="InterPro" id="IPR013087">
    <property type="entry name" value="Znf_C2H2_type"/>
</dbReference>
<evidence type="ECO:0000256" key="5">
    <source>
        <dbReference type="ARBA" id="ARBA00022833"/>
    </source>
</evidence>
<evidence type="ECO:0000256" key="1">
    <source>
        <dbReference type="ARBA" id="ARBA00003767"/>
    </source>
</evidence>
<dbReference type="GO" id="GO:0000978">
    <property type="term" value="F:RNA polymerase II cis-regulatory region sequence-specific DNA binding"/>
    <property type="evidence" value="ECO:0007669"/>
    <property type="project" value="TreeGrafter"/>
</dbReference>
<dbReference type="InterPro" id="IPR036236">
    <property type="entry name" value="Znf_C2H2_sf"/>
</dbReference>
<feature type="domain" description="C2H2-type" evidence="7">
    <location>
        <begin position="60"/>
        <end position="87"/>
    </location>
</feature>
<dbReference type="OrthoDB" id="6077919at2759"/>
<dbReference type="PANTHER" id="PTHR23235">
    <property type="entry name" value="KRUEPPEL-LIKE TRANSCRIPTION FACTOR"/>
    <property type="match status" value="1"/>
</dbReference>
<dbReference type="FunFam" id="3.30.160.60:FF:000634">
    <property type="entry name" value="Zinc finger X-chromosomal protein"/>
    <property type="match status" value="1"/>
</dbReference>
<dbReference type="Pfam" id="PF00096">
    <property type="entry name" value="zf-C2H2"/>
    <property type="match status" value="2"/>
</dbReference>
<evidence type="ECO:0000313" key="8">
    <source>
        <dbReference type="EnsemblMetazoa" id="XP_012548668.1"/>
    </source>
</evidence>
<keyword evidence="5" id="KW-0862">Zinc</keyword>
<dbReference type="FunFam" id="3.30.160.60:FF:000624">
    <property type="entry name" value="zinc finger protein 697"/>
    <property type="match status" value="1"/>
</dbReference>
<dbReference type="AlphaFoldDB" id="A0A8R2C7V3"/>
<proteinExistence type="predicted"/>
<reference evidence="9" key="1">
    <citation type="journal article" date="2008" name="Insect Biochem. Mol. Biol.">
        <title>The genome of a lepidopteran model insect, the silkworm Bombyx mori.</title>
        <authorList>
            <consortium name="International Silkworm Genome Consortium"/>
        </authorList>
    </citation>
    <scope>NUCLEOTIDE SEQUENCE [LARGE SCALE GENOMIC DNA]</scope>
    <source>
        <strain evidence="9">p50T</strain>
    </source>
</reference>
<keyword evidence="4 6" id="KW-0863">Zinc-finger</keyword>
<sequence>MRTHTGEKPYACDVCKKCFANSNYLKRHVQTHTGLMFVKTFARIEYLHSHTTTHLEVKPYICEVCNKGFGLMRNLRSHMKLHAEEKPYVYRLFFDEERSDDCSRVLSYRSIVLIE</sequence>
<keyword evidence="9" id="KW-1185">Reference proteome</keyword>
<dbReference type="SUPFAM" id="SSF57667">
    <property type="entry name" value="beta-beta-alpha zinc fingers"/>
    <property type="match status" value="2"/>
</dbReference>
<dbReference type="PANTHER" id="PTHR23235:SF120">
    <property type="entry name" value="KRUPPEL-LIKE FACTOR 15"/>
    <property type="match status" value="1"/>
</dbReference>
<evidence type="ECO:0000259" key="7">
    <source>
        <dbReference type="PROSITE" id="PS50157"/>
    </source>
</evidence>
<evidence type="ECO:0000256" key="2">
    <source>
        <dbReference type="ARBA" id="ARBA00022723"/>
    </source>
</evidence>
<evidence type="ECO:0000256" key="6">
    <source>
        <dbReference type="PROSITE-ProRule" id="PRU00042"/>
    </source>
</evidence>
<evidence type="ECO:0000313" key="9">
    <source>
        <dbReference type="Proteomes" id="UP000005204"/>
    </source>
</evidence>
<evidence type="ECO:0000256" key="3">
    <source>
        <dbReference type="ARBA" id="ARBA00022737"/>
    </source>
</evidence>
<dbReference type="PROSITE" id="PS50157">
    <property type="entry name" value="ZINC_FINGER_C2H2_2"/>
    <property type="match status" value="2"/>
</dbReference>
<dbReference type="EnsemblMetazoa" id="XM_012693214.3">
    <property type="protein sequence ID" value="XP_012548668.1"/>
    <property type="gene ID" value="LOC105842117"/>
</dbReference>